<evidence type="ECO:0000313" key="3">
    <source>
        <dbReference type="Proteomes" id="UP000286415"/>
    </source>
</evidence>
<dbReference type="EMBL" id="NIRI02000056">
    <property type="protein sequence ID" value="KAG5445749.1"/>
    <property type="molecule type" value="Genomic_DNA"/>
</dbReference>
<dbReference type="AlphaFoldDB" id="A0A3R7EQC2"/>
<dbReference type="Proteomes" id="UP000286415">
    <property type="component" value="Unassembled WGS sequence"/>
</dbReference>
<comment type="caution">
    <text evidence="2">The sequence shown here is derived from an EMBL/GenBank/DDBJ whole genome shotgun (WGS) entry which is preliminary data.</text>
</comment>
<reference evidence="2 3" key="2">
    <citation type="journal article" date="2021" name="Genomics">
        <title>High-quality reference genome for Clonorchis sinensis.</title>
        <authorList>
            <person name="Young N.D."/>
            <person name="Stroehlein A.J."/>
            <person name="Kinkar L."/>
            <person name="Wang T."/>
            <person name="Sohn W.M."/>
            <person name="Chang B.C.H."/>
            <person name="Kaur P."/>
            <person name="Weisz D."/>
            <person name="Dudchenko O."/>
            <person name="Aiden E.L."/>
            <person name="Korhonen P.K."/>
            <person name="Gasser R.B."/>
        </authorList>
    </citation>
    <scope>NUCLEOTIDE SEQUENCE [LARGE SCALE GENOMIC DNA]</scope>
    <source>
        <strain evidence="2">Cs-k2</strain>
    </source>
</reference>
<proteinExistence type="predicted"/>
<feature type="compositionally biased region" description="Polar residues" evidence="1">
    <location>
        <begin position="39"/>
        <end position="51"/>
    </location>
</feature>
<reference evidence="2 3" key="1">
    <citation type="journal article" date="2018" name="Biotechnol. Adv.">
        <title>Improved genomic resources and new bioinformatic workflow for the carcinogenic parasite Clonorchis sinensis: Biotechnological implications.</title>
        <authorList>
            <person name="Wang D."/>
            <person name="Korhonen P.K."/>
            <person name="Gasser R.B."/>
            <person name="Young N.D."/>
        </authorList>
    </citation>
    <scope>NUCLEOTIDE SEQUENCE [LARGE SCALE GENOMIC DNA]</scope>
    <source>
        <strain evidence="2">Cs-k2</strain>
    </source>
</reference>
<gene>
    <name evidence="2" type="ORF">CSKR_110706</name>
</gene>
<feature type="compositionally biased region" description="Basic and acidic residues" evidence="1">
    <location>
        <begin position="10"/>
        <end position="21"/>
    </location>
</feature>
<name>A0A3R7EQC2_CLOSI</name>
<evidence type="ECO:0000256" key="1">
    <source>
        <dbReference type="SAM" id="MobiDB-lite"/>
    </source>
</evidence>
<accession>A0A3R7EQC2</accession>
<feature type="compositionally biased region" description="Basic and acidic residues" evidence="1">
    <location>
        <begin position="76"/>
        <end position="85"/>
    </location>
</feature>
<evidence type="ECO:0000313" key="2">
    <source>
        <dbReference type="EMBL" id="KAG5445749.1"/>
    </source>
</evidence>
<protein>
    <submittedName>
        <fullName evidence="2">Uncharacterized protein</fullName>
    </submittedName>
</protein>
<feature type="region of interest" description="Disordered" evidence="1">
    <location>
        <begin position="38"/>
        <end position="85"/>
    </location>
</feature>
<keyword evidence="3" id="KW-1185">Reference proteome</keyword>
<sequence length="132" mass="15159">MQRLGSNHEPAAHKSEEHVSTDRGVLCTRGQLGPLSWRVSKQVSTYQVNPQRSREPINRTRTQSATQVTRQIDGGTDTHTHKLSDTPKQLLHMNVAKDYVVAQHDTCRPHLRRQRVHKESLNLTMLSHHFLE</sequence>
<feature type="region of interest" description="Disordered" evidence="1">
    <location>
        <begin position="1"/>
        <end position="25"/>
    </location>
</feature>
<organism evidence="2 3">
    <name type="scientific">Clonorchis sinensis</name>
    <name type="common">Chinese liver fluke</name>
    <dbReference type="NCBI Taxonomy" id="79923"/>
    <lineage>
        <taxon>Eukaryota</taxon>
        <taxon>Metazoa</taxon>
        <taxon>Spiralia</taxon>
        <taxon>Lophotrochozoa</taxon>
        <taxon>Platyhelminthes</taxon>
        <taxon>Trematoda</taxon>
        <taxon>Digenea</taxon>
        <taxon>Opisthorchiida</taxon>
        <taxon>Opisthorchiata</taxon>
        <taxon>Opisthorchiidae</taxon>
        <taxon>Clonorchis</taxon>
    </lineage>
</organism>
<dbReference type="InParanoid" id="A0A3R7EQC2"/>
<feature type="compositionally biased region" description="Polar residues" evidence="1">
    <location>
        <begin position="59"/>
        <end position="70"/>
    </location>
</feature>